<sequence>MEKKQIVDDALNRKWDFLNLEYSVYAQEGENILSDWGLTEEEELYLCIDSAVEEEQNMYYTNGYNLLYTSDDLVWRCPEGQCLEDDDRLDDLPKRPIEEADIADVDADDSSRVQTPPSRQVEVINFEYGGEGVEDNISF</sequence>
<evidence type="ECO:0000313" key="1">
    <source>
        <dbReference type="EMBL" id="KAK2724661.1"/>
    </source>
</evidence>
<proteinExistence type="predicted"/>
<keyword evidence="2" id="KW-1185">Reference proteome</keyword>
<name>A0AA88LI10_ARTSF</name>
<accession>A0AA88LI10</accession>
<comment type="caution">
    <text evidence="1">The sequence shown here is derived from an EMBL/GenBank/DDBJ whole genome shotgun (WGS) entry which is preliminary data.</text>
</comment>
<dbReference type="EMBL" id="JAVRJZ010000003">
    <property type="protein sequence ID" value="KAK2724661.1"/>
    <property type="molecule type" value="Genomic_DNA"/>
</dbReference>
<protein>
    <submittedName>
        <fullName evidence="1">Uncharacterized protein</fullName>
    </submittedName>
</protein>
<dbReference type="AlphaFoldDB" id="A0AA88LI10"/>
<organism evidence="1 2">
    <name type="scientific">Artemia franciscana</name>
    <name type="common">Brine shrimp</name>
    <name type="synonym">Artemia sanfranciscana</name>
    <dbReference type="NCBI Taxonomy" id="6661"/>
    <lineage>
        <taxon>Eukaryota</taxon>
        <taxon>Metazoa</taxon>
        <taxon>Ecdysozoa</taxon>
        <taxon>Arthropoda</taxon>
        <taxon>Crustacea</taxon>
        <taxon>Branchiopoda</taxon>
        <taxon>Anostraca</taxon>
        <taxon>Artemiidae</taxon>
        <taxon>Artemia</taxon>
    </lineage>
</organism>
<gene>
    <name evidence="1" type="ORF">QYM36_001228</name>
</gene>
<evidence type="ECO:0000313" key="2">
    <source>
        <dbReference type="Proteomes" id="UP001187531"/>
    </source>
</evidence>
<dbReference type="Proteomes" id="UP001187531">
    <property type="component" value="Unassembled WGS sequence"/>
</dbReference>
<reference evidence="1" key="1">
    <citation type="submission" date="2023-07" db="EMBL/GenBank/DDBJ databases">
        <title>Chromosome-level genome assembly of Artemia franciscana.</title>
        <authorList>
            <person name="Jo E."/>
        </authorList>
    </citation>
    <scope>NUCLEOTIDE SEQUENCE</scope>
    <source>
        <tissue evidence="1">Whole body</tissue>
    </source>
</reference>